<accession>D6GQ95</accession>
<dbReference type="RefSeq" id="WP_014262863.1">
    <property type="nucleotide sequence ID" value="NC_016630.1"/>
</dbReference>
<keyword evidence="1 7" id="KW-0963">Cytoplasm</keyword>
<dbReference type="STRING" id="546269.HMPREF0389_00870"/>
<comment type="similarity">
    <text evidence="7">Belongs to the MetA family.</text>
</comment>
<dbReference type="NCBIfam" id="TIGR01001">
    <property type="entry name" value="metA"/>
    <property type="match status" value="1"/>
</dbReference>
<dbReference type="EC" id="2.3.1.31" evidence="7"/>
<evidence type="ECO:0000256" key="4">
    <source>
        <dbReference type="ARBA" id="ARBA00023167"/>
    </source>
</evidence>
<evidence type="ECO:0000256" key="3">
    <source>
        <dbReference type="ARBA" id="ARBA00022679"/>
    </source>
</evidence>
<feature type="binding site" evidence="7">
    <location>
        <position position="191"/>
    </location>
    <ligand>
        <name>substrate</name>
    </ligand>
</feature>
<dbReference type="Gene3D" id="3.40.50.880">
    <property type="match status" value="1"/>
</dbReference>
<proteinExistence type="inferred from homology"/>
<keyword evidence="4 7" id="KW-0486">Methionine biosynthesis</keyword>
<feature type="active site" description="Proton acceptor" evidence="7">
    <location>
        <position position="234"/>
    </location>
</feature>
<dbReference type="OrthoDB" id="9772423at2"/>
<evidence type="ECO:0000256" key="6">
    <source>
        <dbReference type="ARBA" id="ARBA00049043"/>
    </source>
</evidence>
<name>D6GQ95_FILAD</name>
<evidence type="ECO:0000313" key="9">
    <source>
        <dbReference type="EMBL" id="EFE28948.1"/>
    </source>
</evidence>
<feature type="binding site" evidence="7">
    <location>
        <position position="248"/>
    </location>
    <ligand>
        <name>substrate</name>
    </ligand>
</feature>
<dbReference type="PIRSF" id="PIRSF000450">
    <property type="entry name" value="H_ser_succinyltr"/>
    <property type="match status" value="1"/>
</dbReference>
<dbReference type="GO" id="GO:0008899">
    <property type="term" value="F:homoserine O-succinyltransferase activity"/>
    <property type="evidence" value="ECO:0007669"/>
    <property type="project" value="UniProtKB-UniRule"/>
</dbReference>
<dbReference type="GO" id="GO:0019281">
    <property type="term" value="P:L-methionine biosynthetic process from homoserine via O-succinyl-L-homoserine and cystathionine"/>
    <property type="evidence" value="ECO:0007669"/>
    <property type="project" value="InterPro"/>
</dbReference>
<dbReference type="HAMAP" id="MF_00295">
    <property type="entry name" value="MetA_acyltransf"/>
    <property type="match status" value="1"/>
</dbReference>
<dbReference type="EMBL" id="CP002390">
    <property type="protein sequence ID" value="EFE28948.1"/>
    <property type="molecule type" value="Genomic_DNA"/>
</dbReference>
<keyword evidence="10" id="KW-1185">Reference proteome</keyword>
<keyword evidence="3 7" id="KW-0808">Transferase</keyword>
<dbReference type="AlphaFoldDB" id="D6GQ95"/>
<comment type="pathway">
    <text evidence="7">Amino-acid biosynthesis; L-methionine biosynthesis via de novo pathway; O-acetyl-L-homoserine from L-homoserine: step 1/1.</text>
</comment>
<protein>
    <recommendedName>
        <fullName evidence="7">Homoserine O-acetyltransferase</fullName>
        <shortName evidence="7">HAT</shortName>
        <ecNumber evidence="7">2.3.1.31</ecNumber>
    </recommendedName>
    <alternativeName>
        <fullName evidence="7">Homoserine transacetylase</fullName>
        <shortName evidence="7">HTA</shortName>
    </alternativeName>
</protein>
<keyword evidence="5 7" id="KW-0012">Acyltransferase</keyword>
<dbReference type="InterPro" id="IPR033752">
    <property type="entry name" value="MetA_family"/>
</dbReference>
<evidence type="ECO:0000256" key="1">
    <source>
        <dbReference type="ARBA" id="ARBA00022490"/>
    </source>
</evidence>
<evidence type="ECO:0000313" key="10">
    <source>
        <dbReference type="Proteomes" id="UP000007468"/>
    </source>
</evidence>
<dbReference type="PANTHER" id="PTHR20919">
    <property type="entry name" value="HOMOSERINE O-SUCCINYLTRANSFERASE"/>
    <property type="match status" value="1"/>
</dbReference>
<comment type="function">
    <text evidence="7">Transfers an acetyl group from acetyl-CoA to L-homoserine, forming acetyl-L-homoserine.</text>
</comment>
<dbReference type="Pfam" id="PF04204">
    <property type="entry name" value="HTS"/>
    <property type="match status" value="1"/>
</dbReference>
<dbReference type="InterPro" id="IPR005697">
    <property type="entry name" value="HST_MetA"/>
</dbReference>
<dbReference type="InterPro" id="IPR029062">
    <property type="entry name" value="Class_I_gatase-like"/>
</dbReference>
<dbReference type="PANTHER" id="PTHR20919:SF0">
    <property type="entry name" value="HOMOSERINE O-SUCCINYLTRANSFERASE"/>
    <property type="match status" value="1"/>
</dbReference>
<feature type="binding site" evidence="7">
    <location>
        <position position="163"/>
    </location>
    <ligand>
        <name>substrate</name>
    </ligand>
</feature>
<evidence type="ECO:0000256" key="8">
    <source>
        <dbReference type="PIRSR" id="PIRSR000450-1"/>
    </source>
</evidence>
<dbReference type="Proteomes" id="UP000007468">
    <property type="component" value="Chromosome"/>
</dbReference>
<organism evidence="9 10">
    <name type="scientific">Filifactor alocis (strain ATCC 35896 / CCUG 47790 / D40 B5)</name>
    <name type="common">Fusobacterium alocis</name>
    <dbReference type="NCBI Taxonomy" id="546269"/>
    <lineage>
        <taxon>Bacteria</taxon>
        <taxon>Bacillati</taxon>
        <taxon>Bacillota</taxon>
        <taxon>Clostridia</taxon>
        <taxon>Peptostreptococcales</taxon>
        <taxon>Filifactoraceae</taxon>
        <taxon>Filifactor</taxon>
    </lineage>
</organism>
<comment type="catalytic activity">
    <reaction evidence="6 7">
        <text>L-homoserine + acetyl-CoA = O-acetyl-L-homoserine + CoA</text>
        <dbReference type="Rhea" id="RHEA:13701"/>
        <dbReference type="ChEBI" id="CHEBI:57287"/>
        <dbReference type="ChEBI" id="CHEBI:57288"/>
        <dbReference type="ChEBI" id="CHEBI:57476"/>
        <dbReference type="ChEBI" id="CHEBI:57716"/>
        <dbReference type="EC" id="2.3.1.31"/>
    </reaction>
</comment>
<reference evidence="10" key="1">
    <citation type="submission" date="2010-12" db="EMBL/GenBank/DDBJ databases">
        <title>The genome sequence of Filifactor alocis strain ATCC 35896.</title>
        <authorList>
            <consortium name="The Broad Institute Genome Sequencing Platform"/>
            <person name="Ward D."/>
            <person name="Earl A."/>
            <person name="Feldgarden M."/>
            <person name="Young S.K."/>
            <person name="Gargeya S."/>
            <person name="Zeng Q."/>
            <person name="Alvarado L."/>
            <person name="Berlin A."/>
            <person name="Bochicchio J."/>
            <person name="Chapman S.B."/>
            <person name="Chen Z."/>
            <person name="Freedman E."/>
            <person name="Gellesch M."/>
            <person name="Goldberg J."/>
            <person name="Griggs A."/>
            <person name="Gujja S."/>
            <person name="Heilman E."/>
            <person name="Heiman D."/>
            <person name="Howarth C."/>
            <person name="Mehta T."/>
            <person name="Neiman D."/>
            <person name="Pearson M."/>
            <person name="Roberts A."/>
            <person name="Saif S."/>
            <person name="Shea T."/>
            <person name="Shenoy N."/>
            <person name="Sisk P."/>
            <person name="Stolte C."/>
            <person name="Sykes S."/>
            <person name="White J."/>
            <person name="Yandava C."/>
            <person name="Izard J."/>
            <person name="Blanton J.M."/>
            <person name="Baranova O.V."/>
            <person name="Tanner A.C."/>
            <person name="Dewhirst F.E."/>
            <person name="Haas B."/>
            <person name="Nusbaum C."/>
            <person name="Birren B."/>
        </authorList>
    </citation>
    <scope>NUCLEOTIDE SEQUENCE [LARGE SCALE GENOMIC DNA]</scope>
    <source>
        <strain evidence="10">ATCC 35896 / CCUG 47790 / D40 B5</strain>
    </source>
</reference>
<dbReference type="SUPFAM" id="SSF52317">
    <property type="entry name" value="Class I glutamine amidotransferase-like"/>
    <property type="match status" value="1"/>
</dbReference>
<evidence type="ECO:0000256" key="5">
    <source>
        <dbReference type="ARBA" id="ARBA00023315"/>
    </source>
</evidence>
<sequence length="307" mass="36441">MPLVIPSDLPAKSILEKEQIFIITTNRADSQDIRLLKLAILNLMPKKEETETQLLRMLSNTPLQVHVDLIRTESYKSKNTDETHLNRFYKTFEEMKHTKYDAMIVTGAPVETMEYEVVDYWEEFTQILEYAKENVFSTMFICWASQAALYHYYGIQKYQKDEKIFGVYDFDVMHRGVLTKGFDDYFFMPQSRYTYNKIDEVEKCDDLIVWSGREDIGSNLVSSKDGRFVFIAGHFEYEEDTLYQEYLRDRQRGLNTKLPQNYFVDNDETKGIKVRWRSHANLFFANWLNYGVYQETPYDISKIGKKK</sequence>
<evidence type="ECO:0000256" key="2">
    <source>
        <dbReference type="ARBA" id="ARBA00022605"/>
    </source>
</evidence>
<dbReference type="KEGG" id="faa:HMPREF0389_00870"/>
<feature type="site" description="Important for substrate specificity" evidence="7">
    <location>
        <position position="191"/>
    </location>
</feature>
<gene>
    <name evidence="7" type="primary">metAA</name>
    <name evidence="9" type="synonym">metA</name>
    <name evidence="9" type="ordered locus">HMPREF0389_00870</name>
</gene>
<feature type="active site" description="Acyl-thioester intermediate" evidence="7 8">
    <location>
        <position position="142"/>
    </location>
</feature>
<dbReference type="CDD" id="cd03131">
    <property type="entry name" value="GATase1_HTS"/>
    <property type="match status" value="1"/>
</dbReference>
<dbReference type="eggNOG" id="COG1897">
    <property type="taxonomic scope" value="Bacteria"/>
</dbReference>
<evidence type="ECO:0000256" key="7">
    <source>
        <dbReference type="HAMAP-Rule" id="MF_00295"/>
    </source>
</evidence>
<comment type="subcellular location">
    <subcellularLocation>
        <location evidence="7">Cytoplasm</location>
    </subcellularLocation>
</comment>
<dbReference type="GO" id="GO:0005737">
    <property type="term" value="C:cytoplasm"/>
    <property type="evidence" value="ECO:0007669"/>
    <property type="project" value="UniProtKB-SubCell"/>
</dbReference>
<dbReference type="PATRIC" id="fig|546269.5.peg.1365"/>
<feature type="site" description="Important for acyl-CoA specificity" evidence="7">
    <location>
        <position position="111"/>
    </location>
</feature>
<dbReference type="UniPathway" id="UPA00051">
    <property type="reaction ID" value="UER00074"/>
</dbReference>
<dbReference type="GO" id="GO:0004414">
    <property type="term" value="F:homoserine O-acetyltransferase activity"/>
    <property type="evidence" value="ECO:0007669"/>
    <property type="project" value="UniProtKB-EC"/>
</dbReference>
<comment type="caution">
    <text evidence="7">Lacks conserved residue(s) required for the propagation of feature annotation.</text>
</comment>
<keyword evidence="2 7" id="KW-0028">Amino-acid biosynthesis</keyword>
<feature type="active site" evidence="7">
    <location>
        <position position="236"/>
    </location>
</feature>